<evidence type="ECO:0000313" key="3">
    <source>
        <dbReference type="EMBL" id="SJM89383.1"/>
    </source>
</evidence>
<keyword evidence="3" id="KW-0430">Lectin</keyword>
<protein>
    <submittedName>
        <fullName evidence="3">Ricin B lectin</fullName>
    </submittedName>
</protein>
<dbReference type="Pfam" id="PF00652">
    <property type="entry name" value="Ricin_B_lectin"/>
    <property type="match status" value="1"/>
</dbReference>
<dbReference type="Proteomes" id="UP000195442">
    <property type="component" value="Unassembled WGS sequence"/>
</dbReference>
<evidence type="ECO:0000313" key="4">
    <source>
        <dbReference type="Proteomes" id="UP000195442"/>
    </source>
</evidence>
<keyword evidence="1" id="KW-0732">Signal</keyword>
<reference evidence="4" key="1">
    <citation type="submission" date="2017-02" db="EMBL/GenBank/DDBJ databases">
        <authorList>
            <person name="Daims H."/>
        </authorList>
    </citation>
    <scope>NUCLEOTIDE SEQUENCE [LARGE SCALE GENOMIC DNA]</scope>
</reference>
<proteinExistence type="predicted"/>
<feature type="signal peptide" evidence="1">
    <location>
        <begin position="1"/>
        <end position="26"/>
    </location>
</feature>
<dbReference type="PROSITE" id="PS50231">
    <property type="entry name" value="RICIN_B_LECTIN"/>
    <property type="match status" value="1"/>
</dbReference>
<dbReference type="InterPro" id="IPR000772">
    <property type="entry name" value="Ricin_B_lectin"/>
</dbReference>
<dbReference type="AlphaFoldDB" id="A0A1R4GZF5"/>
<evidence type="ECO:0000259" key="2">
    <source>
        <dbReference type="SMART" id="SM00458"/>
    </source>
</evidence>
<feature type="chain" id="PRO_5010294525" evidence="1">
    <location>
        <begin position="27"/>
        <end position="159"/>
    </location>
</feature>
<accession>A0A1R4GZF5</accession>
<keyword evidence="4" id="KW-1185">Reference proteome</keyword>
<dbReference type="OrthoDB" id="9770871at2"/>
<dbReference type="EMBL" id="FUKJ01000019">
    <property type="protein sequence ID" value="SJM89383.1"/>
    <property type="molecule type" value="Genomic_DNA"/>
</dbReference>
<evidence type="ECO:0000256" key="1">
    <source>
        <dbReference type="SAM" id="SignalP"/>
    </source>
</evidence>
<dbReference type="InterPro" id="IPR035992">
    <property type="entry name" value="Ricin_B-like_lectins"/>
</dbReference>
<dbReference type="SMART" id="SM00458">
    <property type="entry name" value="RICIN"/>
    <property type="match status" value="1"/>
</dbReference>
<gene>
    <name evidence="3" type="ORF">CRENPOLYSF2_1150012</name>
</gene>
<name>A0A1R4GZF5_9GAMM</name>
<dbReference type="Gene3D" id="2.80.10.50">
    <property type="match status" value="2"/>
</dbReference>
<organism evidence="3 4">
    <name type="scientific">Crenothrix polyspora</name>
    <dbReference type="NCBI Taxonomy" id="360316"/>
    <lineage>
        <taxon>Bacteria</taxon>
        <taxon>Pseudomonadati</taxon>
        <taxon>Pseudomonadota</taxon>
        <taxon>Gammaproteobacteria</taxon>
        <taxon>Methylococcales</taxon>
        <taxon>Crenotrichaceae</taxon>
        <taxon>Crenothrix</taxon>
    </lineage>
</organism>
<dbReference type="RefSeq" id="WP_087145606.1">
    <property type="nucleotide sequence ID" value="NZ_FUKJ01000019.1"/>
</dbReference>
<dbReference type="SUPFAM" id="SSF50370">
    <property type="entry name" value="Ricin B-like lectins"/>
    <property type="match status" value="1"/>
</dbReference>
<dbReference type="CDD" id="cd00161">
    <property type="entry name" value="beta-trefoil_Ricin-like"/>
    <property type="match status" value="1"/>
</dbReference>
<dbReference type="GO" id="GO:0030246">
    <property type="term" value="F:carbohydrate binding"/>
    <property type="evidence" value="ECO:0007669"/>
    <property type="project" value="UniProtKB-KW"/>
</dbReference>
<feature type="domain" description="Ricin B lectin" evidence="2">
    <location>
        <begin position="32"/>
        <end position="159"/>
    </location>
</feature>
<sequence length="159" mass="16698">MKNIVSIATMTVVVNFGLLLSTSAEAAIFTNGGGGLPYSGYVCMDVRGGSTVPSTAVQAYDCHGWSNQQWTMQGFTIYGIGSTGSAQNCLDVFGGGTAAGTPVTIYPCSGNTAQRWYFHNGRLINPISNKCLDAGNRANGTQLVINVCNGASSQQWQIK</sequence>